<gene>
    <name evidence="1" type="ORF">LCGC14_2992370</name>
</gene>
<feature type="non-terminal residue" evidence="1">
    <location>
        <position position="1"/>
    </location>
</feature>
<name>A0A0F8X3D2_9ZZZZ</name>
<dbReference type="SUPFAM" id="SSF110849">
    <property type="entry name" value="ParB/Sulfiredoxin"/>
    <property type="match status" value="1"/>
</dbReference>
<accession>A0A0F8X3D2</accession>
<dbReference type="InterPro" id="IPR036086">
    <property type="entry name" value="ParB/Sulfiredoxin_sf"/>
</dbReference>
<dbReference type="Pfam" id="PF20188">
    <property type="entry name" value="DUF6551"/>
    <property type="match status" value="1"/>
</dbReference>
<sequence length="239" mass="26767">IVDRSYQREASHRHAQKILKDFRWVFFQAITVTPLEGGKYAVEDGQHRVIAARNHSTITRVPCCVVAAATVAEQARGFVVMNETHRRITPAEMYWAALTAEDPEYLRIAEMLKRVGVDVHIRSGGVTPPCTTLAINTIRKILRRHDGKHLELALTAMVKAWPAAPNAFTASIIEASELLLRTNADINVDKLFLALSLHRPVELMNAARVYAADNGLRVYPAMIQLILDQIKNDKERKAA</sequence>
<evidence type="ECO:0008006" key="2">
    <source>
        <dbReference type="Google" id="ProtNLM"/>
    </source>
</evidence>
<dbReference type="InterPro" id="IPR046681">
    <property type="entry name" value="DUF6551"/>
</dbReference>
<proteinExistence type="predicted"/>
<evidence type="ECO:0000313" key="1">
    <source>
        <dbReference type="EMBL" id="KKK63627.1"/>
    </source>
</evidence>
<protein>
    <recommendedName>
        <fullName evidence="2">ParB/Sulfiredoxin domain-containing protein</fullName>
    </recommendedName>
</protein>
<dbReference type="EMBL" id="LAZR01061415">
    <property type="protein sequence ID" value="KKK63627.1"/>
    <property type="molecule type" value="Genomic_DNA"/>
</dbReference>
<organism evidence="1">
    <name type="scientific">marine sediment metagenome</name>
    <dbReference type="NCBI Taxonomy" id="412755"/>
    <lineage>
        <taxon>unclassified sequences</taxon>
        <taxon>metagenomes</taxon>
        <taxon>ecological metagenomes</taxon>
    </lineage>
</organism>
<dbReference type="Gene3D" id="3.90.1530.10">
    <property type="entry name" value="Conserved hypothetical protein from pyrococcus furiosus pfu- 392566-001, ParB domain"/>
    <property type="match status" value="1"/>
</dbReference>
<reference evidence="1" key="1">
    <citation type="journal article" date="2015" name="Nature">
        <title>Complex archaea that bridge the gap between prokaryotes and eukaryotes.</title>
        <authorList>
            <person name="Spang A."/>
            <person name="Saw J.H."/>
            <person name="Jorgensen S.L."/>
            <person name="Zaremba-Niedzwiedzka K."/>
            <person name="Martijn J."/>
            <person name="Lind A.E."/>
            <person name="van Eijk R."/>
            <person name="Schleper C."/>
            <person name="Guy L."/>
            <person name="Ettema T.J."/>
        </authorList>
    </citation>
    <scope>NUCLEOTIDE SEQUENCE</scope>
</reference>
<dbReference type="AlphaFoldDB" id="A0A0F8X3D2"/>
<comment type="caution">
    <text evidence="1">The sequence shown here is derived from an EMBL/GenBank/DDBJ whole genome shotgun (WGS) entry which is preliminary data.</text>
</comment>